<dbReference type="HOGENOM" id="CLU_048556_0_0_10"/>
<dbReference type="InterPro" id="IPR032625">
    <property type="entry name" value="M64_N"/>
</dbReference>
<feature type="domain" description="Peptidase M64 N-terminal" evidence="2">
    <location>
        <begin position="22"/>
        <end position="141"/>
    </location>
</feature>
<dbReference type="Proteomes" id="UP000003160">
    <property type="component" value="Unassembled WGS sequence"/>
</dbReference>
<evidence type="ECO:0000313" key="3">
    <source>
        <dbReference type="EMBL" id="EFA43679.1"/>
    </source>
</evidence>
<proteinExistence type="predicted"/>
<dbReference type="RefSeq" id="WP_007173944.1">
    <property type="nucleotide sequence ID" value="NZ_GG704781.1"/>
</dbReference>
<reference evidence="3 4" key="1">
    <citation type="submission" date="2009-10" db="EMBL/GenBank/DDBJ databases">
        <authorList>
            <person name="Qin X."/>
            <person name="Bachman B."/>
            <person name="Battles P."/>
            <person name="Bell A."/>
            <person name="Bess C."/>
            <person name="Bickham C."/>
            <person name="Chaboub L."/>
            <person name="Chen D."/>
            <person name="Coyle M."/>
            <person name="Deiros D.R."/>
            <person name="Dinh H."/>
            <person name="Forbes L."/>
            <person name="Fowler G."/>
            <person name="Francisco L."/>
            <person name="Fu Q."/>
            <person name="Gubbala S."/>
            <person name="Hale W."/>
            <person name="Han Y."/>
            <person name="Hemphill L."/>
            <person name="Highlander S.K."/>
            <person name="Hirani K."/>
            <person name="Hogues M."/>
            <person name="Jackson L."/>
            <person name="Jakkamsetti A."/>
            <person name="Javaid M."/>
            <person name="Jiang H."/>
            <person name="Korchina V."/>
            <person name="Kovar C."/>
            <person name="Lara F."/>
            <person name="Lee S."/>
            <person name="Mata R."/>
            <person name="Mathew T."/>
            <person name="Moen C."/>
            <person name="Morales K."/>
            <person name="Munidasa M."/>
            <person name="Nazareth L."/>
            <person name="Ngo R."/>
            <person name="Nguyen L."/>
            <person name="Okwuonu G."/>
            <person name="Ongeri F."/>
            <person name="Patil S."/>
            <person name="Petrosino J."/>
            <person name="Pham C."/>
            <person name="Pham P."/>
            <person name="Pu L.-L."/>
            <person name="Puazo M."/>
            <person name="Raj R."/>
            <person name="Reid J."/>
            <person name="Rouhana J."/>
            <person name="Saada N."/>
            <person name="Shang Y."/>
            <person name="Simmons D."/>
            <person name="Thornton R."/>
            <person name="Warren J."/>
            <person name="Weissenberger G."/>
            <person name="Zhang J."/>
            <person name="Zhang L."/>
            <person name="Zhou C."/>
            <person name="Zhu D."/>
            <person name="Muzny D."/>
            <person name="Worley K."/>
            <person name="Gibbs R."/>
        </authorList>
    </citation>
    <scope>NUCLEOTIDE SEQUENCE [LARGE SCALE GENOMIC DNA]</scope>
    <source>
        <strain evidence="3 4">DSM 17361</strain>
    </source>
</reference>
<comment type="caution">
    <text evidence="3">The sequence shown here is derived from an EMBL/GenBank/DDBJ whole genome shotgun (WGS) entry which is preliminary data.</text>
</comment>
<keyword evidence="1" id="KW-0732">Signal</keyword>
<evidence type="ECO:0000256" key="1">
    <source>
        <dbReference type="SAM" id="SignalP"/>
    </source>
</evidence>
<dbReference type="Pfam" id="PF09471">
    <property type="entry name" value="Peptidase_M64"/>
    <property type="match status" value="1"/>
</dbReference>
<accession>D1PY06</accession>
<organism evidence="3 4">
    <name type="scientific">Hallella bergensis DSM 17361</name>
    <dbReference type="NCBI Taxonomy" id="585502"/>
    <lineage>
        <taxon>Bacteria</taxon>
        <taxon>Pseudomonadati</taxon>
        <taxon>Bacteroidota</taxon>
        <taxon>Bacteroidia</taxon>
        <taxon>Bacteroidales</taxon>
        <taxon>Prevotellaceae</taxon>
        <taxon>Hallella</taxon>
    </lineage>
</organism>
<name>D1PY06_9BACT</name>
<dbReference type="Gene3D" id="3.40.390.10">
    <property type="entry name" value="Collagenase (Catalytic Domain)"/>
    <property type="match status" value="1"/>
</dbReference>
<evidence type="ECO:0000259" key="2">
    <source>
        <dbReference type="Pfam" id="PF16217"/>
    </source>
</evidence>
<sequence>MRKLLLVATILLLAGSRVVAQDFNRFFQDKTLRIDYMFSGTHNTQHIAVDELLVEPRWYGKRKRLAEIPVEGNGQITVRDHKTQEVIYRNSFSTLFQEWQQEPEALYTEKAFENVFLVPMPIDTADITIELRDNRRRISTSLTHRVVPTDILIRPIGCRHVTPFEVLQQASDTTNCIHLAYLAEGYRPEEMNMFIADARTAMEALFAHEPYKSMRQWFNIVAVKSPSMESGASEPGKGVWKNTALRSHWDTNYSERYLTTSHLKDMHDLLAGTPYEHILVLVNSDRYGGGGILNSYILSTMHNQWSKPVVVHEFGHSFAGLADEYAYEGDEVNMYPLDVEPWEKNITTKVDFHGKWENLIGRDKKAGLYEGAGYKLKGVFRGYRDCRMRTNEIPEFCPACRKATQELIEFYVK</sequence>
<dbReference type="Pfam" id="PF16217">
    <property type="entry name" value="M64_N"/>
    <property type="match status" value="1"/>
</dbReference>
<dbReference type="InterPro" id="IPR024079">
    <property type="entry name" value="MetalloPept_cat_dom_sf"/>
</dbReference>
<dbReference type="AlphaFoldDB" id="D1PY06"/>
<dbReference type="EMBL" id="ACKS01000073">
    <property type="protein sequence ID" value="EFA43679.1"/>
    <property type="molecule type" value="Genomic_DNA"/>
</dbReference>
<keyword evidence="4" id="KW-1185">Reference proteome</keyword>
<dbReference type="Gene3D" id="2.60.40.3250">
    <property type="entry name" value="Peptidase M64, N-terminal domain"/>
    <property type="match status" value="1"/>
</dbReference>
<protein>
    <submittedName>
        <fullName evidence="3">IgA Peptidase M64</fullName>
    </submittedName>
</protein>
<dbReference type="GO" id="GO:0008237">
    <property type="term" value="F:metallopeptidase activity"/>
    <property type="evidence" value="ECO:0007669"/>
    <property type="project" value="InterPro"/>
</dbReference>
<dbReference type="OrthoDB" id="127762at2"/>
<evidence type="ECO:0000313" key="4">
    <source>
        <dbReference type="Proteomes" id="UP000003160"/>
    </source>
</evidence>
<feature type="chain" id="PRO_5003024969" evidence="1">
    <location>
        <begin position="21"/>
        <end position="413"/>
    </location>
</feature>
<dbReference type="InterPro" id="IPR038171">
    <property type="entry name" value="M64_N_sf"/>
</dbReference>
<gene>
    <name evidence="3" type="ORF">HMPREF0645_1841</name>
</gene>
<feature type="signal peptide" evidence="1">
    <location>
        <begin position="1"/>
        <end position="20"/>
    </location>
</feature>
<dbReference type="eggNOG" id="COG2304">
    <property type="taxonomic scope" value="Bacteria"/>
</dbReference>
<dbReference type="InterPro" id="IPR019026">
    <property type="entry name" value="Peptidase_M64_IgA"/>
</dbReference>